<evidence type="ECO:0000256" key="3">
    <source>
        <dbReference type="ARBA" id="ARBA00022692"/>
    </source>
</evidence>
<dbReference type="GO" id="GO:0005789">
    <property type="term" value="C:endoplasmic reticulum membrane"/>
    <property type="evidence" value="ECO:0007669"/>
    <property type="project" value="UniProtKB-SubCell"/>
</dbReference>
<evidence type="ECO:0000256" key="7">
    <source>
        <dbReference type="RuleBase" id="RU368083"/>
    </source>
</evidence>
<dbReference type="PANTHER" id="PTHR10868:SF1">
    <property type="entry name" value="SIGMA NON-OPIOID INTRACELLULAR RECEPTOR 1"/>
    <property type="match status" value="1"/>
</dbReference>
<accession>A0A5P1FJP2</accession>
<evidence type="ECO:0000256" key="4">
    <source>
        <dbReference type="ARBA" id="ARBA00022824"/>
    </source>
</evidence>
<evidence type="ECO:0000256" key="5">
    <source>
        <dbReference type="ARBA" id="ARBA00022989"/>
    </source>
</evidence>
<evidence type="ECO:0000313" key="8">
    <source>
        <dbReference type="EMBL" id="ONK76800.1"/>
    </source>
</evidence>
<name>A0A5P1FJP2_ASPOF</name>
<sequence>MEMARGFGEEARVTEGGLKGRLRVVEGKVKGAVGGGEEERVANCSSSDSVWKLNQGGHHHLSFQWRCVIYQSMAEELSVWGSPLQTSGILAAGVSARSLTLLSGRIIEWSGGGKLVPTSRSSNGSSWTLDRWSSTAVQLEGETWVLEYQRSALFQGSGLIQSAWEISRLRTQRMARGLRWRLALARTTFGGGGGGGGSSSSYYRASEGIQPHFKQPT</sequence>
<keyword evidence="4" id="KW-0256">Endoplasmic reticulum</keyword>
<evidence type="ECO:0000256" key="2">
    <source>
        <dbReference type="ARBA" id="ARBA00007141"/>
    </source>
</evidence>
<evidence type="ECO:0000256" key="6">
    <source>
        <dbReference type="ARBA" id="ARBA00023136"/>
    </source>
</evidence>
<keyword evidence="3" id="KW-0812">Transmembrane</keyword>
<dbReference type="OMA" id="IQSAWEI"/>
<dbReference type="InterPro" id="IPR006716">
    <property type="entry name" value="ERG2_sigma1_rcpt-like"/>
</dbReference>
<dbReference type="EMBL" id="CM007383">
    <property type="protein sequence ID" value="ONK76800.1"/>
    <property type="molecule type" value="Genomic_DNA"/>
</dbReference>
<reference evidence="9" key="1">
    <citation type="journal article" date="2017" name="Nat. Commun.">
        <title>The asparagus genome sheds light on the origin and evolution of a young Y chromosome.</title>
        <authorList>
            <person name="Harkess A."/>
            <person name="Zhou J."/>
            <person name="Xu C."/>
            <person name="Bowers J.E."/>
            <person name="Van der Hulst R."/>
            <person name="Ayyampalayam S."/>
            <person name="Mercati F."/>
            <person name="Riccardi P."/>
            <person name="McKain M.R."/>
            <person name="Kakrana A."/>
            <person name="Tang H."/>
            <person name="Ray J."/>
            <person name="Groenendijk J."/>
            <person name="Arikit S."/>
            <person name="Mathioni S.M."/>
            <person name="Nakano M."/>
            <person name="Shan H."/>
            <person name="Telgmann-Rauber A."/>
            <person name="Kanno A."/>
            <person name="Yue Z."/>
            <person name="Chen H."/>
            <person name="Li W."/>
            <person name="Chen Y."/>
            <person name="Xu X."/>
            <person name="Zhang Y."/>
            <person name="Luo S."/>
            <person name="Chen H."/>
            <person name="Gao J."/>
            <person name="Mao Z."/>
            <person name="Pires J.C."/>
            <person name="Luo M."/>
            <person name="Kudrna D."/>
            <person name="Wing R.A."/>
            <person name="Meyers B.C."/>
            <person name="Yi K."/>
            <person name="Kong H."/>
            <person name="Lavrijsen P."/>
            <person name="Sunseri F."/>
            <person name="Falavigna A."/>
            <person name="Ye Y."/>
            <person name="Leebens-Mack J.H."/>
            <person name="Chen G."/>
        </authorList>
    </citation>
    <scope>NUCLEOTIDE SEQUENCE [LARGE SCALE GENOMIC DNA]</scope>
    <source>
        <strain evidence="9">cv. DH0086</strain>
    </source>
</reference>
<organism evidence="8 9">
    <name type="scientific">Asparagus officinalis</name>
    <name type="common">Garden asparagus</name>
    <dbReference type="NCBI Taxonomy" id="4686"/>
    <lineage>
        <taxon>Eukaryota</taxon>
        <taxon>Viridiplantae</taxon>
        <taxon>Streptophyta</taxon>
        <taxon>Embryophyta</taxon>
        <taxon>Tracheophyta</taxon>
        <taxon>Spermatophyta</taxon>
        <taxon>Magnoliopsida</taxon>
        <taxon>Liliopsida</taxon>
        <taxon>Asparagales</taxon>
        <taxon>Asparagaceae</taxon>
        <taxon>Asparagoideae</taxon>
        <taxon>Asparagus</taxon>
    </lineage>
</organism>
<dbReference type="Pfam" id="PF04622">
    <property type="entry name" value="ERG2_Sigma1R"/>
    <property type="match status" value="1"/>
</dbReference>
<dbReference type="OrthoDB" id="347124at2759"/>
<keyword evidence="9" id="KW-1185">Reference proteome</keyword>
<dbReference type="AlphaFoldDB" id="A0A5P1FJP2"/>
<dbReference type="PANTHER" id="PTHR10868">
    <property type="entry name" value="SIGMA 1-TYPE OPIOID RECEPTOR-RELATED"/>
    <property type="match status" value="1"/>
</dbReference>
<evidence type="ECO:0000313" key="9">
    <source>
        <dbReference type="Proteomes" id="UP000243459"/>
    </source>
</evidence>
<gene>
    <name evidence="8" type="ORF">A4U43_C03F32300</name>
</gene>
<comment type="subcellular location">
    <subcellularLocation>
        <location evidence="1">Endoplasmic reticulum membrane</location>
    </subcellularLocation>
</comment>
<proteinExistence type="inferred from homology"/>
<dbReference type="Proteomes" id="UP000243459">
    <property type="component" value="Chromosome 3"/>
</dbReference>
<keyword evidence="5" id="KW-1133">Transmembrane helix</keyword>
<comment type="similarity">
    <text evidence="2 7">Belongs to the ERG2 family.</text>
</comment>
<evidence type="ECO:0000256" key="1">
    <source>
        <dbReference type="ARBA" id="ARBA00004586"/>
    </source>
</evidence>
<protein>
    <submittedName>
        <fullName evidence="8">Uncharacterized protein</fullName>
    </submittedName>
</protein>
<keyword evidence="6" id="KW-0472">Membrane</keyword>
<dbReference type="Gramene" id="ONK76800">
    <property type="protein sequence ID" value="ONK76800"/>
    <property type="gene ID" value="A4U43_C03F32300"/>
</dbReference>